<dbReference type="AlphaFoldDB" id="A0A9P1FKJ2"/>
<evidence type="ECO:0000313" key="2">
    <source>
        <dbReference type="EMBL" id="CAI3977377.1"/>
    </source>
</evidence>
<feature type="transmembrane region" description="Helical" evidence="1">
    <location>
        <begin position="12"/>
        <end position="35"/>
    </location>
</feature>
<keyword evidence="1" id="KW-0472">Membrane</keyword>
<protein>
    <submittedName>
        <fullName evidence="2">Uncharacterized protein</fullName>
    </submittedName>
</protein>
<keyword evidence="1" id="KW-0812">Transmembrane</keyword>
<keyword evidence="1" id="KW-1133">Transmembrane helix</keyword>
<gene>
    <name evidence="2" type="ORF">C1SCF055_LOCUS5521</name>
</gene>
<dbReference type="EMBL" id="CAMXCT020000337">
    <property type="protein sequence ID" value="CAL1130752.1"/>
    <property type="molecule type" value="Genomic_DNA"/>
</dbReference>
<dbReference type="SUPFAM" id="SSF81321">
    <property type="entry name" value="Family A G protein-coupled receptor-like"/>
    <property type="match status" value="1"/>
</dbReference>
<reference evidence="2" key="1">
    <citation type="submission" date="2022-10" db="EMBL/GenBank/DDBJ databases">
        <authorList>
            <person name="Chen Y."/>
            <person name="Dougan E. K."/>
            <person name="Chan C."/>
            <person name="Rhodes N."/>
            <person name="Thang M."/>
        </authorList>
    </citation>
    <scope>NUCLEOTIDE SEQUENCE</scope>
</reference>
<feature type="transmembrane region" description="Helical" evidence="1">
    <location>
        <begin position="47"/>
        <end position="69"/>
    </location>
</feature>
<dbReference type="SUPFAM" id="SSF49265">
    <property type="entry name" value="Fibronectin type III"/>
    <property type="match status" value="1"/>
</dbReference>
<evidence type="ECO:0000313" key="3">
    <source>
        <dbReference type="EMBL" id="CAL1130752.1"/>
    </source>
</evidence>
<reference evidence="3" key="2">
    <citation type="submission" date="2024-04" db="EMBL/GenBank/DDBJ databases">
        <authorList>
            <person name="Chen Y."/>
            <person name="Shah S."/>
            <person name="Dougan E. K."/>
            <person name="Thang M."/>
            <person name="Chan C."/>
        </authorList>
    </citation>
    <scope>NUCLEOTIDE SEQUENCE [LARGE SCALE GENOMIC DNA]</scope>
</reference>
<evidence type="ECO:0000313" key="4">
    <source>
        <dbReference type="Proteomes" id="UP001152797"/>
    </source>
</evidence>
<proteinExistence type="predicted"/>
<keyword evidence="4" id="KW-1185">Reference proteome</keyword>
<organism evidence="2">
    <name type="scientific">Cladocopium goreaui</name>
    <dbReference type="NCBI Taxonomy" id="2562237"/>
    <lineage>
        <taxon>Eukaryota</taxon>
        <taxon>Sar</taxon>
        <taxon>Alveolata</taxon>
        <taxon>Dinophyceae</taxon>
        <taxon>Suessiales</taxon>
        <taxon>Symbiodiniaceae</taxon>
        <taxon>Cladocopium</taxon>
    </lineage>
</organism>
<accession>A0A9P1FKJ2</accession>
<feature type="transmembrane region" description="Helical" evidence="1">
    <location>
        <begin position="81"/>
        <end position="101"/>
    </location>
</feature>
<dbReference type="Proteomes" id="UP001152797">
    <property type="component" value="Unassembled WGS sequence"/>
</dbReference>
<feature type="transmembrane region" description="Helical" evidence="1">
    <location>
        <begin position="166"/>
        <end position="186"/>
    </location>
</feature>
<dbReference type="InterPro" id="IPR036116">
    <property type="entry name" value="FN3_sf"/>
</dbReference>
<comment type="caution">
    <text evidence="2">The sequence shown here is derived from an EMBL/GenBank/DDBJ whole genome shotgun (WGS) entry which is preliminary data.</text>
</comment>
<dbReference type="EMBL" id="CAMXCT030000337">
    <property type="protein sequence ID" value="CAL4764689.1"/>
    <property type="molecule type" value="Genomic_DNA"/>
</dbReference>
<sequence length="830" mass="92678">MLKIWNNWPSSARWCVHFTVAQVACCLIAHVYWPLGPYYLDVNPDEIALFAVARHVLVVPLLLLALFHFREMCSRRPRHRMLMICRVSMWEFTVKIAYYTLLSEGYDFAFWNQRCVDYRPIYMTRWIGWSFAIPTLMFMNLYPIMDDQTACSVLLRIFPQQAATWAYCWACFLGCVVADPWMGWILNTLGCVAYVVVIVDEIVLVCDRLLLTSQPALKGYSIIVKECMFIIYTCVYLCSLWGFFSSYACQRFYTVSDVSLKSTMAILLFIYWITAAPEVPVGTNEGSVPANTALPYCDYTSGIRPCVLQPTQVTHVLVHTVSTLEEQTTPTWKNVSDTNFQVTNLNIDDLDLDLGELGGSVVWDVPVAESLVTHYNLYFGRLSHSYGTDSWGDWNLWTPTQDLLLGTSIWWNFINIAAETAIGSSDYLLLYAASALQEQTWPATRYIPDDFFDVRELTFTDLDLDPAELGGVLDWKEHSYRYKVVTRSPDGIEKQGSWKRRGTRKASKSESYHVYLASDAAGTGRKRLTNETGVASGSSEFDVPADTSQTSLAEETTPAALAISDTAVQAEQVLFTDLDLDVNELGGNVSWEQPALDTSLITHYLVYFSPDSAGADRVLFTTVEQVISEVAIPADTSRFHSGYANNTEKLYDYILVYAKSTWAEQSTPAYIRIVDSDMPVTNVIWVGEDLDIVDLQGLLDWTPPENVSGEVITYAVYLAQSADGLNKELVNWTGSLDGYNLTELELSGALPYIQQGEVPFGVNSFAVPSGTYRDSYSHFVVFSRSALAEATTPSFLSFAGAAINASVKEINLTDDVSWKQGGASGAVAGA</sequence>
<dbReference type="Gene3D" id="1.20.1070.10">
    <property type="entry name" value="Rhodopsin 7-helix transmembrane proteins"/>
    <property type="match status" value="1"/>
</dbReference>
<evidence type="ECO:0000256" key="1">
    <source>
        <dbReference type="SAM" id="Phobius"/>
    </source>
</evidence>
<feature type="transmembrane region" description="Helical" evidence="1">
    <location>
        <begin position="126"/>
        <end position="145"/>
    </location>
</feature>
<dbReference type="EMBL" id="CAMXCT010000337">
    <property type="protein sequence ID" value="CAI3977377.1"/>
    <property type="molecule type" value="Genomic_DNA"/>
</dbReference>
<feature type="transmembrane region" description="Helical" evidence="1">
    <location>
        <begin position="223"/>
        <end position="244"/>
    </location>
</feature>
<name>A0A9P1FKJ2_9DINO</name>
<dbReference type="OrthoDB" id="417851at2759"/>